<sequence length="61" mass="6689">MSLGVLRRGFGLRVESIQNANLAASISDVDSSQDLGDFMSCHNTSIAKDLFDENKESKELK</sequence>
<protein>
    <submittedName>
        <fullName evidence="1">GD12606</fullName>
    </submittedName>
</protein>
<dbReference type="AlphaFoldDB" id="B4NVH1"/>
<name>B4NVH1_DROSI</name>
<evidence type="ECO:0000313" key="2">
    <source>
        <dbReference type="Proteomes" id="UP000000304"/>
    </source>
</evidence>
<dbReference type="EMBL" id="CH988011">
    <property type="protein sequence ID" value="EDX16056.1"/>
    <property type="molecule type" value="Genomic_DNA"/>
</dbReference>
<organism evidence="1 2">
    <name type="scientific">Drosophila simulans</name>
    <name type="common">Fruit fly</name>
    <dbReference type="NCBI Taxonomy" id="7240"/>
    <lineage>
        <taxon>Eukaryota</taxon>
        <taxon>Metazoa</taxon>
        <taxon>Ecdysozoa</taxon>
        <taxon>Arthropoda</taxon>
        <taxon>Hexapoda</taxon>
        <taxon>Insecta</taxon>
        <taxon>Pterygota</taxon>
        <taxon>Neoptera</taxon>
        <taxon>Endopterygota</taxon>
        <taxon>Diptera</taxon>
        <taxon>Brachycera</taxon>
        <taxon>Muscomorpha</taxon>
        <taxon>Ephydroidea</taxon>
        <taxon>Drosophilidae</taxon>
        <taxon>Drosophila</taxon>
        <taxon>Sophophora</taxon>
    </lineage>
</organism>
<reference evidence="1 2" key="1">
    <citation type="journal article" date="2007" name="Nature">
        <title>Evolution of genes and genomes on the Drosophila phylogeny.</title>
        <authorList>
            <consortium name="Drosophila 12 Genomes Consortium"/>
            <person name="Clark A.G."/>
            <person name="Eisen M.B."/>
            <person name="Smith D.R."/>
            <person name="Bergman C.M."/>
            <person name="Oliver B."/>
            <person name="Markow T.A."/>
            <person name="Kaufman T.C."/>
            <person name="Kellis M."/>
            <person name="Gelbart W."/>
            <person name="Iyer V.N."/>
            <person name="Pollard D.A."/>
            <person name="Sackton T.B."/>
            <person name="Larracuente A.M."/>
            <person name="Singh N.D."/>
            <person name="Abad J.P."/>
            <person name="Abt D.N."/>
            <person name="Adryan B."/>
            <person name="Aguade M."/>
            <person name="Akashi H."/>
            <person name="Anderson W.W."/>
            <person name="Aquadro C.F."/>
            <person name="Ardell D.H."/>
            <person name="Arguello R."/>
            <person name="Artieri C.G."/>
            <person name="Barbash D.A."/>
            <person name="Barker D."/>
            <person name="Barsanti P."/>
            <person name="Batterham P."/>
            <person name="Batzoglou S."/>
            <person name="Begun D."/>
            <person name="Bhutkar A."/>
            <person name="Blanco E."/>
            <person name="Bosak S.A."/>
            <person name="Bradley R.K."/>
            <person name="Brand A.D."/>
            <person name="Brent M.R."/>
            <person name="Brooks A.N."/>
            <person name="Brown R.H."/>
            <person name="Butlin R.K."/>
            <person name="Caggese C."/>
            <person name="Calvi B.R."/>
            <person name="Bernardo de Carvalho A."/>
            <person name="Caspi A."/>
            <person name="Castrezana S."/>
            <person name="Celniker S.E."/>
            <person name="Chang J.L."/>
            <person name="Chapple C."/>
            <person name="Chatterji S."/>
            <person name="Chinwalla A."/>
            <person name="Civetta A."/>
            <person name="Clifton S.W."/>
            <person name="Comeron J.M."/>
            <person name="Costello J.C."/>
            <person name="Coyne J.A."/>
            <person name="Daub J."/>
            <person name="David R.G."/>
            <person name="Delcher A.L."/>
            <person name="Delehaunty K."/>
            <person name="Do C.B."/>
            <person name="Ebling H."/>
            <person name="Edwards K."/>
            <person name="Eickbush T."/>
            <person name="Evans J.D."/>
            <person name="Filipski A."/>
            <person name="Findeiss S."/>
            <person name="Freyhult E."/>
            <person name="Fulton L."/>
            <person name="Fulton R."/>
            <person name="Garcia A.C."/>
            <person name="Gardiner A."/>
            <person name="Garfield D.A."/>
            <person name="Garvin B.E."/>
            <person name="Gibson G."/>
            <person name="Gilbert D."/>
            <person name="Gnerre S."/>
            <person name="Godfrey J."/>
            <person name="Good R."/>
            <person name="Gotea V."/>
            <person name="Gravely B."/>
            <person name="Greenberg A.J."/>
            <person name="Griffiths-Jones S."/>
            <person name="Gross S."/>
            <person name="Guigo R."/>
            <person name="Gustafson E.A."/>
            <person name="Haerty W."/>
            <person name="Hahn M.W."/>
            <person name="Halligan D.L."/>
            <person name="Halpern A.L."/>
            <person name="Halter G.M."/>
            <person name="Han M.V."/>
            <person name="Heger A."/>
            <person name="Hillier L."/>
            <person name="Hinrichs A.S."/>
            <person name="Holmes I."/>
            <person name="Hoskins R.A."/>
            <person name="Hubisz M.J."/>
            <person name="Hultmark D."/>
            <person name="Huntley M.A."/>
            <person name="Jaffe D.B."/>
            <person name="Jagadeeshan S."/>
            <person name="Jeck W.R."/>
            <person name="Johnson J."/>
            <person name="Jones C.D."/>
            <person name="Jordan W.C."/>
            <person name="Karpen G.H."/>
            <person name="Kataoka E."/>
            <person name="Keightley P.D."/>
            <person name="Kheradpour P."/>
            <person name="Kirkness E.F."/>
            <person name="Koerich L.B."/>
            <person name="Kristiansen K."/>
            <person name="Kudrna D."/>
            <person name="Kulathinal R.J."/>
            <person name="Kumar S."/>
            <person name="Kwok R."/>
            <person name="Lander E."/>
            <person name="Langley C.H."/>
            <person name="Lapoint R."/>
            <person name="Lazzaro B.P."/>
            <person name="Lee S.J."/>
            <person name="Levesque L."/>
            <person name="Li R."/>
            <person name="Lin C.F."/>
            <person name="Lin M.F."/>
            <person name="Lindblad-Toh K."/>
            <person name="Llopart A."/>
            <person name="Long M."/>
            <person name="Low L."/>
            <person name="Lozovsky E."/>
            <person name="Lu J."/>
            <person name="Luo M."/>
            <person name="Machado C.A."/>
            <person name="Makalowski W."/>
            <person name="Marzo M."/>
            <person name="Matsuda M."/>
            <person name="Matzkin L."/>
            <person name="McAllister B."/>
            <person name="McBride C.S."/>
            <person name="McKernan B."/>
            <person name="McKernan K."/>
            <person name="Mendez-Lago M."/>
            <person name="Minx P."/>
            <person name="Mollenhauer M.U."/>
            <person name="Montooth K."/>
            <person name="Mount S.M."/>
            <person name="Mu X."/>
            <person name="Myers E."/>
            <person name="Negre B."/>
            <person name="Newfeld S."/>
            <person name="Nielsen R."/>
            <person name="Noor M.A."/>
            <person name="O'Grady P."/>
            <person name="Pachter L."/>
            <person name="Papaceit M."/>
            <person name="Parisi M.J."/>
            <person name="Parisi M."/>
            <person name="Parts L."/>
            <person name="Pedersen J.S."/>
            <person name="Pesole G."/>
            <person name="Phillippy A.M."/>
            <person name="Ponting C.P."/>
            <person name="Pop M."/>
            <person name="Porcelli D."/>
            <person name="Powell J.R."/>
            <person name="Prohaska S."/>
            <person name="Pruitt K."/>
            <person name="Puig M."/>
            <person name="Quesneville H."/>
            <person name="Ram K.R."/>
            <person name="Rand D."/>
            <person name="Rasmussen M.D."/>
            <person name="Reed L.K."/>
            <person name="Reenan R."/>
            <person name="Reily A."/>
            <person name="Remington K.A."/>
            <person name="Rieger T.T."/>
            <person name="Ritchie M.G."/>
            <person name="Robin C."/>
            <person name="Rogers Y.H."/>
            <person name="Rohde C."/>
            <person name="Rozas J."/>
            <person name="Rubenfield M.J."/>
            <person name="Ruiz A."/>
            <person name="Russo S."/>
            <person name="Salzberg S.L."/>
            <person name="Sanchez-Gracia A."/>
            <person name="Saranga D.J."/>
            <person name="Sato H."/>
            <person name="Schaeffer S.W."/>
            <person name="Schatz M.C."/>
            <person name="Schlenke T."/>
            <person name="Schwartz R."/>
            <person name="Segarra C."/>
            <person name="Singh R.S."/>
            <person name="Sirot L."/>
            <person name="Sirota M."/>
            <person name="Sisneros N.B."/>
            <person name="Smith C.D."/>
            <person name="Smith T.F."/>
            <person name="Spieth J."/>
            <person name="Stage D.E."/>
            <person name="Stark A."/>
            <person name="Stephan W."/>
            <person name="Strausberg R.L."/>
            <person name="Strempel S."/>
            <person name="Sturgill D."/>
            <person name="Sutton G."/>
            <person name="Sutton G.G."/>
            <person name="Tao W."/>
            <person name="Teichmann S."/>
            <person name="Tobari Y.N."/>
            <person name="Tomimura Y."/>
            <person name="Tsolas J.M."/>
            <person name="Valente V.L."/>
            <person name="Venter E."/>
            <person name="Venter J.C."/>
            <person name="Vicario S."/>
            <person name="Vieira F.G."/>
            <person name="Vilella A.J."/>
            <person name="Villasante A."/>
            <person name="Walenz B."/>
            <person name="Wang J."/>
            <person name="Wasserman M."/>
            <person name="Watts T."/>
            <person name="Wilson D."/>
            <person name="Wilson R.K."/>
            <person name="Wing R.A."/>
            <person name="Wolfner M.F."/>
            <person name="Wong A."/>
            <person name="Wong G.K."/>
            <person name="Wu C.I."/>
            <person name="Wu G."/>
            <person name="Yamamoto D."/>
            <person name="Yang H.P."/>
            <person name="Yang S.P."/>
            <person name="Yorke J.A."/>
            <person name="Yoshida K."/>
            <person name="Zdobnov E."/>
            <person name="Zhang P."/>
            <person name="Zhang Y."/>
            <person name="Zimin A.V."/>
            <person name="Baldwin J."/>
            <person name="Abdouelleil A."/>
            <person name="Abdulkadir J."/>
            <person name="Abebe A."/>
            <person name="Abera B."/>
            <person name="Abreu J."/>
            <person name="Acer S.C."/>
            <person name="Aftuck L."/>
            <person name="Alexander A."/>
            <person name="An P."/>
            <person name="Anderson E."/>
            <person name="Anderson S."/>
            <person name="Arachi H."/>
            <person name="Azer M."/>
            <person name="Bachantsang P."/>
            <person name="Barry A."/>
            <person name="Bayul T."/>
            <person name="Berlin A."/>
            <person name="Bessette D."/>
            <person name="Bloom T."/>
            <person name="Blye J."/>
            <person name="Boguslavskiy L."/>
            <person name="Bonnet C."/>
            <person name="Boukhgalter B."/>
            <person name="Bourzgui I."/>
            <person name="Brown A."/>
            <person name="Cahill P."/>
            <person name="Channer S."/>
            <person name="Cheshatsang Y."/>
            <person name="Chuda L."/>
            <person name="Citroen M."/>
            <person name="Collymore A."/>
            <person name="Cooke P."/>
            <person name="Costello M."/>
            <person name="D'Aco K."/>
            <person name="Daza R."/>
            <person name="De Haan G."/>
            <person name="DeGray S."/>
            <person name="DeMaso C."/>
            <person name="Dhargay N."/>
            <person name="Dooley K."/>
            <person name="Dooley E."/>
            <person name="Doricent M."/>
            <person name="Dorje P."/>
            <person name="Dorjee K."/>
            <person name="Dupes A."/>
            <person name="Elong R."/>
            <person name="Falk J."/>
            <person name="Farina A."/>
            <person name="Faro S."/>
            <person name="Ferguson D."/>
            <person name="Fisher S."/>
            <person name="Foley C.D."/>
            <person name="Franke A."/>
            <person name="Friedrich D."/>
            <person name="Gadbois L."/>
            <person name="Gearin G."/>
            <person name="Gearin C.R."/>
            <person name="Giannoukos G."/>
            <person name="Goode T."/>
            <person name="Graham J."/>
            <person name="Grandbois E."/>
            <person name="Grewal S."/>
            <person name="Gyaltsen K."/>
            <person name="Hafez N."/>
            <person name="Hagos B."/>
            <person name="Hall J."/>
            <person name="Henson C."/>
            <person name="Hollinger A."/>
            <person name="Honan T."/>
            <person name="Huard M.D."/>
            <person name="Hughes L."/>
            <person name="Hurhula B."/>
            <person name="Husby M.E."/>
            <person name="Kamat A."/>
            <person name="Kanga B."/>
            <person name="Kashin S."/>
            <person name="Khazanovich D."/>
            <person name="Kisner P."/>
            <person name="Lance K."/>
            <person name="Lara M."/>
            <person name="Lee W."/>
            <person name="Lennon N."/>
            <person name="Letendre F."/>
            <person name="LeVine R."/>
            <person name="Lipovsky A."/>
            <person name="Liu X."/>
            <person name="Liu J."/>
            <person name="Liu S."/>
            <person name="Lokyitsang T."/>
            <person name="Lokyitsang Y."/>
            <person name="Lubonja R."/>
            <person name="Lui A."/>
            <person name="MacDonald P."/>
            <person name="Magnisalis V."/>
            <person name="Maru K."/>
            <person name="Matthews C."/>
            <person name="McCusker W."/>
            <person name="McDonough S."/>
            <person name="Mehta T."/>
            <person name="Meldrim J."/>
            <person name="Meneus L."/>
            <person name="Mihai O."/>
            <person name="Mihalev A."/>
            <person name="Mihova T."/>
            <person name="Mittelman R."/>
            <person name="Mlenga V."/>
            <person name="Montmayeur A."/>
            <person name="Mulrain L."/>
            <person name="Navidi A."/>
            <person name="Naylor J."/>
            <person name="Negash T."/>
            <person name="Nguyen T."/>
            <person name="Nguyen N."/>
            <person name="Nicol R."/>
            <person name="Norbu C."/>
            <person name="Norbu N."/>
            <person name="Novod N."/>
            <person name="O'Neill B."/>
            <person name="Osman S."/>
            <person name="Markiewicz E."/>
            <person name="Oyono O.L."/>
            <person name="Patti C."/>
            <person name="Phunkhang P."/>
            <person name="Pierre F."/>
            <person name="Priest M."/>
            <person name="Raghuraman S."/>
            <person name="Rege F."/>
            <person name="Reyes R."/>
            <person name="Rise C."/>
            <person name="Rogov P."/>
            <person name="Ross K."/>
            <person name="Ryan E."/>
            <person name="Settipalli S."/>
            <person name="Shea T."/>
            <person name="Sherpa N."/>
            <person name="Shi L."/>
            <person name="Shih D."/>
            <person name="Sparrow T."/>
            <person name="Spaulding J."/>
            <person name="Stalker J."/>
            <person name="Stange-Thomann N."/>
            <person name="Stavropoulos S."/>
            <person name="Stone C."/>
            <person name="Strader C."/>
            <person name="Tesfaye S."/>
            <person name="Thomson T."/>
            <person name="Thoulutsang Y."/>
            <person name="Thoulutsang D."/>
            <person name="Topham K."/>
            <person name="Topping I."/>
            <person name="Tsamla T."/>
            <person name="Vassiliev H."/>
            <person name="Vo A."/>
            <person name="Wangchuk T."/>
            <person name="Wangdi T."/>
            <person name="Weiand M."/>
            <person name="Wilkinson J."/>
            <person name="Wilson A."/>
            <person name="Yadav S."/>
            <person name="Young G."/>
            <person name="Yu Q."/>
            <person name="Zembek L."/>
            <person name="Zhong D."/>
            <person name="Zimmer A."/>
            <person name="Zwirko Z."/>
            <person name="Jaffe D.B."/>
            <person name="Alvarez P."/>
            <person name="Brockman W."/>
            <person name="Butler J."/>
            <person name="Chin C."/>
            <person name="Gnerre S."/>
            <person name="Grabherr M."/>
            <person name="Kleber M."/>
            <person name="Mauceli E."/>
            <person name="MacCallum I."/>
        </authorList>
    </citation>
    <scope>NUCLEOTIDE SEQUENCE [LARGE SCALE GENOMIC DNA]</scope>
    <source>
        <strain evidence="2">white501</strain>
    </source>
</reference>
<proteinExistence type="predicted"/>
<dbReference type="Proteomes" id="UP000000304">
    <property type="component" value="Unassembled WGS sequence"/>
</dbReference>
<keyword evidence="2" id="KW-1185">Reference proteome</keyword>
<evidence type="ECO:0000313" key="1">
    <source>
        <dbReference type="EMBL" id="EDX16056.1"/>
    </source>
</evidence>
<accession>B4NVH1</accession>
<dbReference type="HOGENOM" id="CLU_2925097_0_0_1"/>
<gene>
    <name evidence="1" type="primary">Dsim\GD12606</name>
    <name evidence="1" type="ORF">Dsim_GD12606</name>
</gene>